<keyword evidence="2" id="KW-1185">Reference proteome</keyword>
<name>A0A1R1PSW1_ZANCU</name>
<gene>
    <name evidence="1" type="ORF">AX774_g2433</name>
</gene>
<accession>A0A1R1PSW1</accession>
<dbReference type="Proteomes" id="UP000188320">
    <property type="component" value="Unassembled WGS sequence"/>
</dbReference>
<dbReference type="EMBL" id="LSSK01000261">
    <property type="protein sequence ID" value="OMH84047.1"/>
    <property type="molecule type" value="Genomic_DNA"/>
</dbReference>
<reference evidence="2" key="1">
    <citation type="submission" date="2017-01" db="EMBL/GenBank/DDBJ databases">
        <authorList>
            <person name="Wang Y."/>
            <person name="White M."/>
            <person name="Kvist S."/>
            <person name="Moncalvo J.-M."/>
        </authorList>
    </citation>
    <scope>NUCLEOTIDE SEQUENCE [LARGE SCALE GENOMIC DNA]</scope>
    <source>
        <strain evidence="2">COL-18-3</strain>
    </source>
</reference>
<evidence type="ECO:0000313" key="1">
    <source>
        <dbReference type="EMBL" id="OMH84047.1"/>
    </source>
</evidence>
<evidence type="ECO:0000313" key="2">
    <source>
        <dbReference type="Proteomes" id="UP000188320"/>
    </source>
</evidence>
<dbReference type="AlphaFoldDB" id="A0A1R1PSW1"/>
<feature type="non-terminal residue" evidence="1">
    <location>
        <position position="1"/>
    </location>
</feature>
<proteinExistence type="predicted"/>
<sequence length="209" mass="21930">SSSFARSISPIASPPFSVSSCCVSAINTFTEFHKLFLISSTLSSLLPPSLIPSTISPAGNPILRLPPPPLFFTPTPSSHTFIINSAPFSPLTSTPLPANSLATFSHPFSSKILPTASPNFVSKYSPALSSRPAISLISRATPSAVTTRLKSTCPPTPAPIPNALAPSRIVLTASSTVPNLSLPLRYTISVSSISLFLTFSLCSIPCKYV</sequence>
<organism evidence="1 2">
    <name type="scientific">Zancudomyces culisetae</name>
    <name type="common">Gut fungus</name>
    <name type="synonym">Smittium culisetae</name>
    <dbReference type="NCBI Taxonomy" id="1213189"/>
    <lineage>
        <taxon>Eukaryota</taxon>
        <taxon>Fungi</taxon>
        <taxon>Fungi incertae sedis</taxon>
        <taxon>Zoopagomycota</taxon>
        <taxon>Kickxellomycotina</taxon>
        <taxon>Harpellomycetes</taxon>
        <taxon>Harpellales</taxon>
        <taxon>Legeriomycetaceae</taxon>
        <taxon>Zancudomyces</taxon>
    </lineage>
</organism>
<protein>
    <submittedName>
        <fullName evidence="1">Uncharacterized protein</fullName>
    </submittedName>
</protein>
<comment type="caution">
    <text evidence="1">The sequence shown here is derived from an EMBL/GenBank/DDBJ whole genome shotgun (WGS) entry which is preliminary data.</text>
</comment>